<evidence type="ECO:0000256" key="1">
    <source>
        <dbReference type="SAM" id="MobiDB-lite"/>
    </source>
</evidence>
<reference evidence="2 3" key="1">
    <citation type="submission" date="2024-01" db="EMBL/GenBank/DDBJ databases">
        <title>The genomes of 5 underutilized Papilionoideae crops provide insights into root nodulation and disease resistance.</title>
        <authorList>
            <person name="Yuan L."/>
        </authorList>
    </citation>
    <scope>NUCLEOTIDE SEQUENCE [LARGE SCALE GENOMIC DNA]</scope>
    <source>
        <strain evidence="2">LY-2023</strain>
        <tissue evidence="2">Leaf</tissue>
    </source>
</reference>
<dbReference type="Proteomes" id="UP001359559">
    <property type="component" value="Unassembled WGS sequence"/>
</dbReference>
<protein>
    <submittedName>
        <fullName evidence="2">Uncharacterized protein</fullName>
    </submittedName>
</protein>
<name>A0AAN9II51_CLITE</name>
<accession>A0AAN9II51</accession>
<keyword evidence="3" id="KW-1185">Reference proteome</keyword>
<dbReference type="PANTHER" id="PTHR36374:SF1">
    <property type="entry name" value="OS01G0969000 PROTEIN"/>
    <property type="match status" value="1"/>
</dbReference>
<proteinExistence type="predicted"/>
<feature type="compositionally biased region" description="Low complexity" evidence="1">
    <location>
        <begin position="25"/>
        <end position="36"/>
    </location>
</feature>
<dbReference type="PANTHER" id="PTHR36374">
    <property type="entry name" value="OS01G0969000 PROTEIN"/>
    <property type="match status" value="1"/>
</dbReference>
<evidence type="ECO:0000313" key="2">
    <source>
        <dbReference type="EMBL" id="KAK7279534.1"/>
    </source>
</evidence>
<comment type="caution">
    <text evidence="2">The sequence shown here is derived from an EMBL/GenBank/DDBJ whole genome shotgun (WGS) entry which is preliminary data.</text>
</comment>
<evidence type="ECO:0000313" key="3">
    <source>
        <dbReference type="Proteomes" id="UP001359559"/>
    </source>
</evidence>
<feature type="compositionally biased region" description="Low complexity" evidence="1">
    <location>
        <begin position="52"/>
        <end position="64"/>
    </location>
</feature>
<organism evidence="2 3">
    <name type="scientific">Clitoria ternatea</name>
    <name type="common">Butterfly pea</name>
    <dbReference type="NCBI Taxonomy" id="43366"/>
    <lineage>
        <taxon>Eukaryota</taxon>
        <taxon>Viridiplantae</taxon>
        <taxon>Streptophyta</taxon>
        <taxon>Embryophyta</taxon>
        <taxon>Tracheophyta</taxon>
        <taxon>Spermatophyta</taxon>
        <taxon>Magnoliopsida</taxon>
        <taxon>eudicotyledons</taxon>
        <taxon>Gunneridae</taxon>
        <taxon>Pentapetalae</taxon>
        <taxon>rosids</taxon>
        <taxon>fabids</taxon>
        <taxon>Fabales</taxon>
        <taxon>Fabaceae</taxon>
        <taxon>Papilionoideae</taxon>
        <taxon>50 kb inversion clade</taxon>
        <taxon>NPAAA clade</taxon>
        <taxon>indigoferoid/millettioid clade</taxon>
        <taxon>Phaseoleae</taxon>
        <taxon>Clitoria</taxon>
    </lineage>
</organism>
<feature type="region of interest" description="Disordered" evidence="1">
    <location>
        <begin position="1"/>
        <end position="64"/>
    </location>
</feature>
<dbReference type="AlphaFoldDB" id="A0AAN9II51"/>
<dbReference type="EMBL" id="JAYKXN010000006">
    <property type="protein sequence ID" value="KAK7279534.1"/>
    <property type="molecule type" value="Genomic_DNA"/>
</dbReference>
<sequence>MAKTTEIAVMEETTPPKQQPPPNPFSFFQNLNLQLPFFPPKRKPKPQPQPNNTPNLNLDTPKPTVVRFPKTKVVVPPIEADPEDAELSTPNPPDPLIRWQIYVLGAVLISRWIWAKWNERQERRPPGDDRAE</sequence>
<gene>
    <name evidence="2" type="ORF">RJT34_24587</name>
</gene>
<dbReference type="GO" id="GO:0009507">
    <property type="term" value="C:chloroplast"/>
    <property type="evidence" value="ECO:0007669"/>
    <property type="project" value="TreeGrafter"/>
</dbReference>